<proteinExistence type="inferred from homology"/>
<comment type="function">
    <text evidence="6">Involved in nucleolar processing of pre-18S ribosomal RNA. Has a role in the nuclear export of 40S pre-ribosomal subunit to the cytoplasm.</text>
</comment>
<evidence type="ECO:0000256" key="6">
    <source>
        <dbReference type="ARBA" id="ARBA00024695"/>
    </source>
</evidence>
<comment type="subcellular location">
    <subcellularLocation>
        <location evidence="1">Nucleus</location>
        <location evidence="1">Nucleolus</location>
    </subcellularLocation>
</comment>
<dbReference type="InterPro" id="IPR007276">
    <property type="entry name" value="Nop14"/>
</dbReference>
<evidence type="ECO:0000313" key="9">
    <source>
        <dbReference type="Proteomes" id="UP001620645"/>
    </source>
</evidence>
<dbReference type="PANTHER" id="PTHR23183">
    <property type="entry name" value="NOP14"/>
    <property type="match status" value="1"/>
</dbReference>
<feature type="compositionally biased region" description="Basic and acidic residues" evidence="7">
    <location>
        <begin position="551"/>
        <end position="561"/>
    </location>
</feature>
<comment type="similarity">
    <text evidence="2">Belongs to the NOP14 family.</text>
</comment>
<feature type="region of interest" description="Disordered" evidence="7">
    <location>
        <begin position="71"/>
        <end position="102"/>
    </location>
</feature>
<accession>A0ABD2I438</accession>
<dbReference type="AlphaFoldDB" id="A0ABD2I438"/>
<dbReference type="GO" id="GO:0006364">
    <property type="term" value="P:rRNA processing"/>
    <property type="evidence" value="ECO:0007669"/>
    <property type="project" value="UniProtKB-KW"/>
</dbReference>
<evidence type="ECO:0000256" key="2">
    <source>
        <dbReference type="ARBA" id="ARBA00007466"/>
    </source>
</evidence>
<dbReference type="EMBL" id="JBICCN010000356">
    <property type="protein sequence ID" value="KAL3074962.1"/>
    <property type="molecule type" value="Genomic_DNA"/>
</dbReference>
<name>A0ABD2I438_HETSC</name>
<evidence type="ECO:0000256" key="1">
    <source>
        <dbReference type="ARBA" id="ARBA00004604"/>
    </source>
</evidence>
<evidence type="ECO:0000256" key="7">
    <source>
        <dbReference type="SAM" id="MobiDB-lite"/>
    </source>
</evidence>
<keyword evidence="4" id="KW-0698">rRNA processing</keyword>
<evidence type="ECO:0000256" key="3">
    <source>
        <dbReference type="ARBA" id="ARBA00022517"/>
    </source>
</evidence>
<keyword evidence="9" id="KW-1185">Reference proteome</keyword>
<dbReference type="GO" id="GO:0005730">
    <property type="term" value="C:nucleolus"/>
    <property type="evidence" value="ECO:0007669"/>
    <property type="project" value="UniProtKB-SubCell"/>
</dbReference>
<evidence type="ECO:0000313" key="8">
    <source>
        <dbReference type="EMBL" id="KAL3074962.1"/>
    </source>
</evidence>
<comment type="caution">
    <text evidence="8">The sequence shown here is derived from an EMBL/GenBank/DDBJ whole genome shotgun (WGS) entry which is preliminary data.</text>
</comment>
<feature type="compositionally biased region" description="Low complexity" evidence="7">
    <location>
        <begin position="142"/>
        <end position="160"/>
    </location>
</feature>
<feature type="region of interest" description="Disordered" evidence="7">
    <location>
        <begin position="118"/>
        <end position="161"/>
    </location>
</feature>
<dbReference type="Pfam" id="PF04147">
    <property type="entry name" value="Nop14"/>
    <property type="match status" value="1"/>
</dbReference>
<dbReference type="Proteomes" id="UP001620645">
    <property type="component" value="Unassembled WGS sequence"/>
</dbReference>
<dbReference type="PANTHER" id="PTHR23183:SF0">
    <property type="entry name" value="NUCLEOLAR PROTEIN 14"/>
    <property type="match status" value="1"/>
</dbReference>
<evidence type="ECO:0000256" key="5">
    <source>
        <dbReference type="ARBA" id="ARBA00023242"/>
    </source>
</evidence>
<evidence type="ECO:0000256" key="4">
    <source>
        <dbReference type="ARBA" id="ARBA00022552"/>
    </source>
</evidence>
<keyword evidence="5" id="KW-0539">Nucleus</keyword>
<keyword evidence="3" id="KW-0690">Ribosome biogenesis</keyword>
<feature type="compositionally biased region" description="Basic and acidic residues" evidence="7">
    <location>
        <begin position="513"/>
        <end position="527"/>
    </location>
</feature>
<feature type="region of interest" description="Disordered" evidence="7">
    <location>
        <begin position="498"/>
        <end position="585"/>
    </location>
</feature>
<reference evidence="8 9" key="1">
    <citation type="submission" date="2024-10" db="EMBL/GenBank/DDBJ databases">
        <authorList>
            <person name="Kim D."/>
        </authorList>
    </citation>
    <scope>NUCLEOTIDE SEQUENCE [LARGE SCALE GENOMIC DNA]</scope>
    <source>
        <strain evidence="8">Taebaek</strain>
    </source>
</reference>
<organism evidence="8 9">
    <name type="scientific">Heterodera schachtii</name>
    <name type="common">Sugarbeet cyst nematode worm</name>
    <name type="synonym">Tylenchus schachtii</name>
    <dbReference type="NCBI Taxonomy" id="97005"/>
    <lineage>
        <taxon>Eukaryota</taxon>
        <taxon>Metazoa</taxon>
        <taxon>Ecdysozoa</taxon>
        <taxon>Nematoda</taxon>
        <taxon>Chromadorea</taxon>
        <taxon>Rhabditida</taxon>
        <taxon>Tylenchina</taxon>
        <taxon>Tylenchomorpha</taxon>
        <taxon>Tylenchoidea</taxon>
        <taxon>Heteroderidae</taxon>
        <taxon>Heteroderinae</taxon>
        <taxon>Heterodera</taxon>
    </lineage>
</organism>
<gene>
    <name evidence="8" type="ORF">niasHS_014407</name>
</gene>
<sequence length="607" mass="66831">MASSSSTRHHNIHKPSALAVRVAAERRQRAIMAMLRDEHSERTDDLDERFRDLNARGMVVTAATAQKMVAARKGAAETKGAENDDDEQQQNGTPKPTPTTTDYDQLYYDLQLLPPPASVVRPSATAASQIHDGTQIGGGPGDDASSSAPAQPSQNAAGPPLDFGTELDTFLECASAVGAPSSANIAKLDTLFRTRLQAALEKCSVSGPRHILDKLSEFRADFLHSKNARLASSPSFVQVTFLQLVAKLFPSEARFHPILTPTIAFASELVGNTRICSVGQCGRLIFLCAQMCDWFCRRPRFFPEVLAFLLGALQLCCESKNEAKEVPFSSMNFPISLPHRQMLFVPPKETTTTGTFGNLSLAQIFHPNIGDLEAENGGILDGEENGDAGANNTDEDKCRLRLATVRALFATIGQYARKYGTTAAADESVAAAGDQPTNDDGTMRPAFNACFGPFHRFCLRLPVANYPAQLADEAAQLTQLLAKLMAQNGRVTQMKRISKRGTTTTTNSAIKMLEPRFDERFDPERRNNKNNNDSNGMKSREKSWAKRAKNERRGALKELRKGARGMANAYADRQRKVRRERDEKTKRIMQCLEVQESEHKKLKALKK</sequence>
<protein>
    <submittedName>
        <fullName evidence="8">Uncharacterized protein</fullName>
    </submittedName>
</protein>
<feature type="compositionally biased region" description="Polar residues" evidence="7">
    <location>
        <begin position="500"/>
        <end position="509"/>
    </location>
</feature>